<keyword evidence="1" id="KW-0645">Protease</keyword>
<evidence type="ECO:0000313" key="1">
    <source>
        <dbReference type="EMBL" id="KAJ1673162.1"/>
    </source>
</evidence>
<accession>A0ACC1H9T5</accession>
<proteinExistence type="predicted"/>
<dbReference type="Proteomes" id="UP001145114">
    <property type="component" value="Unassembled WGS sequence"/>
</dbReference>
<evidence type="ECO:0000313" key="2">
    <source>
        <dbReference type="Proteomes" id="UP001145114"/>
    </source>
</evidence>
<gene>
    <name evidence="1" type="primary">APE2</name>
    <name evidence="1" type="ORF">EV182_005771</name>
</gene>
<feature type="non-terminal residue" evidence="1">
    <location>
        <position position="478"/>
    </location>
</feature>
<dbReference type="EMBL" id="JAMZIH010007304">
    <property type="protein sequence ID" value="KAJ1673162.1"/>
    <property type="molecule type" value="Genomic_DNA"/>
</dbReference>
<keyword evidence="2" id="KW-1185">Reference proteome</keyword>
<sequence length="478" mass="53740">ASVIRMLSSYIGLETFLKGIRQYLAKHQYRNAATTDLWAALSEASGRDIGEFMAQWTLRVGYPVLTVTEEAVGGEGSDEVKVHVRQNRFLVSGTVTSEEDQNVWWVPLNFATNDPDFEAKSGSAVLTEREASFSLPKGVAGDNGWYKLNKDTVSLFRVQYSDVAIKRLAKAIENKALSTNDRIGIFSDLSALAESGLGKTSAMLTLIKSNADECQDEVWGTIQESLGRLTRAWIDQPSEIYDKIQALKRELFGPLVRRLGYEVKRDEDNKITRLRSRAIISAGIAGDKEIIGKVREWLDSVSAGTKPSPVHADLLEPMFIVAVNQGGEREYEVVKTYYLDEKNPIDQRLVALQALGATKVPSLMDATLKFLLSDAVRNQDIHTGIARLTMTPEGRDKLWDWFKASYDNFLKRYGDSMSYMSVLVRYTMMGFSSEEKASEVEQFFADKDVSRIDRALNQSLETIRTYAKWVERDSEDVK</sequence>
<comment type="caution">
    <text evidence="1">The sequence shown here is derived from an EMBL/GenBank/DDBJ whole genome shotgun (WGS) entry which is preliminary data.</text>
</comment>
<name>A0ACC1H9T5_9FUNG</name>
<protein>
    <submittedName>
        <fullName evidence="1">Aminopeptidase 2 mitochondrial</fullName>
        <ecNumber evidence="1">3.4.11.2</ecNumber>
    </submittedName>
</protein>
<organism evidence="1 2">
    <name type="scientific">Spiromyces aspiralis</name>
    <dbReference type="NCBI Taxonomy" id="68401"/>
    <lineage>
        <taxon>Eukaryota</taxon>
        <taxon>Fungi</taxon>
        <taxon>Fungi incertae sedis</taxon>
        <taxon>Zoopagomycota</taxon>
        <taxon>Kickxellomycotina</taxon>
        <taxon>Kickxellomycetes</taxon>
        <taxon>Kickxellales</taxon>
        <taxon>Kickxellaceae</taxon>
        <taxon>Spiromyces</taxon>
    </lineage>
</organism>
<keyword evidence="1" id="KW-0378">Hydrolase</keyword>
<reference evidence="1" key="1">
    <citation type="submission" date="2022-06" db="EMBL/GenBank/DDBJ databases">
        <title>Phylogenomic reconstructions and comparative analyses of Kickxellomycotina fungi.</title>
        <authorList>
            <person name="Reynolds N.K."/>
            <person name="Stajich J.E."/>
            <person name="Barry K."/>
            <person name="Grigoriev I.V."/>
            <person name="Crous P."/>
            <person name="Smith M.E."/>
        </authorList>
    </citation>
    <scope>NUCLEOTIDE SEQUENCE</scope>
    <source>
        <strain evidence="1">RSA 2271</strain>
    </source>
</reference>
<dbReference type="EC" id="3.4.11.2" evidence="1"/>
<keyword evidence="1" id="KW-0031">Aminopeptidase</keyword>
<feature type="non-terminal residue" evidence="1">
    <location>
        <position position="1"/>
    </location>
</feature>